<dbReference type="PROSITE" id="PS51764">
    <property type="entry name" value="GH26"/>
    <property type="match status" value="1"/>
</dbReference>
<feature type="active site" description="Proton donor" evidence="4">
    <location>
        <position position="87"/>
    </location>
</feature>
<evidence type="ECO:0000313" key="7">
    <source>
        <dbReference type="Proteomes" id="UP001153365"/>
    </source>
</evidence>
<evidence type="ECO:0000259" key="5">
    <source>
        <dbReference type="PROSITE" id="PS51764"/>
    </source>
</evidence>
<keyword evidence="7" id="KW-1185">Reference proteome</keyword>
<proteinExistence type="inferred from homology"/>
<accession>A0AAV0AQN8</accession>
<dbReference type="GO" id="GO:0006080">
    <property type="term" value="P:substituted mannan metabolic process"/>
    <property type="evidence" value="ECO:0007669"/>
    <property type="project" value="InterPro"/>
</dbReference>
<dbReference type="Gene3D" id="3.20.20.80">
    <property type="entry name" value="Glycosidases"/>
    <property type="match status" value="1"/>
</dbReference>
<dbReference type="Proteomes" id="UP001153365">
    <property type="component" value="Unassembled WGS sequence"/>
</dbReference>
<feature type="active site" description="Nucleophile" evidence="4">
    <location>
        <position position="194"/>
    </location>
</feature>
<protein>
    <submittedName>
        <fullName evidence="6">Glycoside hydrolase superfamily</fullName>
    </submittedName>
</protein>
<dbReference type="EMBL" id="CALTRL010001086">
    <property type="protein sequence ID" value="CAH7670889.1"/>
    <property type="molecule type" value="Genomic_DNA"/>
</dbReference>
<dbReference type="SUPFAM" id="SSF51445">
    <property type="entry name" value="(Trans)glycosidases"/>
    <property type="match status" value="1"/>
</dbReference>
<feature type="domain" description="GH26" evidence="5">
    <location>
        <begin position="1"/>
        <end position="254"/>
    </location>
</feature>
<dbReference type="PANTHER" id="PTHR40079:SF6">
    <property type="entry name" value="GH26 DOMAIN-CONTAINING PROTEIN"/>
    <property type="match status" value="1"/>
</dbReference>
<dbReference type="InterPro" id="IPR017853">
    <property type="entry name" value="GH"/>
</dbReference>
<dbReference type="GO" id="GO:0016985">
    <property type="term" value="F:mannan endo-1,4-beta-mannosidase activity"/>
    <property type="evidence" value="ECO:0007669"/>
    <property type="project" value="InterPro"/>
</dbReference>
<name>A0AAV0AQN8_PHAPC</name>
<dbReference type="AlphaFoldDB" id="A0AAV0AQN8"/>
<gene>
    <name evidence="6" type="ORF">PPACK8108_LOCUS5636</name>
</gene>
<dbReference type="InterPro" id="IPR000805">
    <property type="entry name" value="Glyco_hydro_26"/>
</dbReference>
<keyword evidence="2 4" id="KW-0378">Hydrolase</keyword>
<reference evidence="6" key="1">
    <citation type="submission" date="2022-06" db="EMBL/GenBank/DDBJ databases">
        <authorList>
            <consortium name="SYNGENTA / RWTH Aachen University"/>
        </authorList>
    </citation>
    <scope>NUCLEOTIDE SEQUENCE</scope>
</reference>
<comment type="caution">
    <text evidence="6">The sequence shown here is derived from an EMBL/GenBank/DDBJ whole genome shotgun (WGS) entry which is preliminary data.</text>
</comment>
<keyword evidence="3 4" id="KW-0326">Glycosidase</keyword>
<evidence type="ECO:0000256" key="3">
    <source>
        <dbReference type="ARBA" id="ARBA00023295"/>
    </source>
</evidence>
<evidence type="ECO:0000256" key="4">
    <source>
        <dbReference type="PROSITE-ProRule" id="PRU01100"/>
    </source>
</evidence>
<comment type="similarity">
    <text evidence="1 4">Belongs to the glycosyl hydrolase 26 family.</text>
</comment>
<dbReference type="PANTHER" id="PTHR40079">
    <property type="entry name" value="MANNAN ENDO-1,4-BETA-MANNOSIDASE E-RELATED"/>
    <property type="match status" value="1"/>
</dbReference>
<evidence type="ECO:0000256" key="1">
    <source>
        <dbReference type="ARBA" id="ARBA00007754"/>
    </source>
</evidence>
<organism evidence="6 7">
    <name type="scientific">Phakopsora pachyrhizi</name>
    <name type="common">Asian soybean rust disease fungus</name>
    <dbReference type="NCBI Taxonomy" id="170000"/>
    <lineage>
        <taxon>Eukaryota</taxon>
        <taxon>Fungi</taxon>
        <taxon>Dikarya</taxon>
        <taxon>Basidiomycota</taxon>
        <taxon>Pucciniomycotina</taxon>
        <taxon>Pucciniomycetes</taxon>
        <taxon>Pucciniales</taxon>
        <taxon>Phakopsoraceae</taxon>
        <taxon>Phakopsora</taxon>
    </lineage>
</organism>
<sequence>MKELHVEPATYGKYTQVSPGETYNGNWQIGAVLEDVIQSGAVFQPAIMTKTNAGFTWNDNHQAVAVARALRKFTDANVTVWARFQHEVNWYVRDGTYVMSKKEYKEAWKVFAKAIKDIAPKVKLFWTPNVASGKNAMDEYKEWEPEDFDEVVDIVGIDWYPKTQSEATKDNFVKIMKDFHDKYASDRRPFALAEAGLHYEASHDMRVNWLDHMTQAKKELPHFLSLTWYNCKKEWDYKLVGHGLNTYKLRQKLT</sequence>
<evidence type="ECO:0000313" key="6">
    <source>
        <dbReference type="EMBL" id="CAH7670889.1"/>
    </source>
</evidence>
<evidence type="ECO:0000256" key="2">
    <source>
        <dbReference type="ARBA" id="ARBA00022801"/>
    </source>
</evidence>
<dbReference type="InterPro" id="IPR022790">
    <property type="entry name" value="GH26_dom"/>
</dbReference>